<evidence type="ECO:0000256" key="9">
    <source>
        <dbReference type="ARBA" id="ARBA00022777"/>
    </source>
</evidence>
<evidence type="ECO:0000256" key="7">
    <source>
        <dbReference type="ARBA" id="ARBA00022734"/>
    </source>
</evidence>
<evidence type="ECO:0000256" key="4">
    <source>
        <dbReference type="ARBA" id="ARBA00022679"/>
    </source>
</evidence>
<dbReference type="SUPFAM" id="SSF56112">
    <property type="entry name" value="Protein kinase-like (PK-like)"/>
    <property type="match status" value="1"/>
</dbReference>
<feature type="domain" description="Protein kinase" evidence="16">
    <location>
        <begin position="55"/>
        <end position="329"/>
    </location>
</feature>
<dbReference type="FunFam" id="1.10.510.10:FF:001019">
    <property type="entry name" value="G-type lectin S-receptor-like serine/threonine-protein kinase B120"/>
    <property type="match status" value="1"/>
</dbReference>
<evidence type="ECO:0000256" key="10">
    <source>
        <dbReference type="ARBA" id="ARBA00022840"/>
    </source>
</evidence>
<evidence type="ECO:0000256" key="1">
    <source>
        <dbReference type="ARBA" id="ARBA00004251"/>
    </source>
</evidence>
<keyword evidence="5" id="KW-0812">Transmembrane</keyword>
<keyword evidence="2" id="KW-1003">Cell membrane</keyword>
<protein>
    <recommendedName>
        <fullName evidence="16">Protein kinase domain-containing protein</fullName>
    </recommendedName>
</protein>
<keyword evidence="8" id="KW-0547">Nucleotide-binding</keyword>
<dbReference type="Gene3D" id="3.30.200.20">
    <property type="entry name" value="Phosphorylase Kinase, domain 1"/>
    <property type="match status" value="1"/>
</dbReference>
<dbReference type="InterPro" id="IPR008271">
    <property type="entry name" value="Ser/Thr_kinase_AS"/>
</dbReference>
<reference evidence="17" key="1">
    <citation type="submission" date="2023-07" db="EMBL/GenBank/DDBJ databases">
        <title>draft genome sequence of fig (Ficus carica).</title>
        <authorList>
            <person name="Takahashi T."/>
            <person name="Nishimura K."/>
        </authorList>
    </citation>
    <scope>NUCLEOTIDE SEQUENCE</scope>
</reference>
<evidence type="ECO:0000256" key="2">
    <source>
        <dbReference type="ARBA" id="ARBA00022475"/>
    </source>
</evidence>
<keyword evidence="18" id="KW-1185">Reference proteome</keyword>
<dbReference type="FunFam" id="3.30.200.20:FF:000330">
    <property type="entry name" value="G-type lectin S-receptor-like serine/threonine-protein kinase At4g03230"/>
    <property type="match status" value="1"/>
</dbReference>
<dbReference type="Gene3D" id="1.10.510.10">
    <property type="entry name" value="Transferase(Phosphotransferase) domain 1"/>
    <property type="match status" value="2"/>
</dbReference>
<dbReference type="PANTHER" id="PTHR27002:SF1063">
    <property type="entry name" value="RECEPTOR-LIKE SERINE_THREONINE-PROTEIN KINASE"/>
    <property type="match status" value="1"/>
</dbReference>
<dbReference type="PROSITE" id="PS00108">
    <property type="entry name" value="PROTEIN_KINASE_ST"/>
    <property type="match status" value="1"/>
</dbReference>
<evidence type="ECO:0000256" key="5">
    <source>
        <dbReference type="ARBA" id="ARBA00022692"/>
    </source>
</evidence>
<keyword evidence="7" id="KW-0430">Lectin</keyword>
<keyword evidence="4" id="KW-0808">Transferase</keyword>
<keyword evidence="9" id="KW-0418">Kinase</keyword>
<dbReference type="Pfam" id="PF00069">
    <property type="entry name" value="Pkinase"/>
    <property type="match status" value="1"/>
</dbReference>
<keyword evidence="6" id="KW-0732">Signal</keyword>
<keyword evidence="14" id="KW-0675">Receptor</keyword>
<evidence type="ECO:0000256" key="6">
    <source>
        <dbReference type="ARBA" id="ARBA00022729"/>
    </source>
</evidence>
<evidence type="ECO:0000259" key="16">
    <source>
        <dbReference type="PROSITE" id="PS50011"/>
    </source>
</evidence>
<evidence type="ECO:0000256" key="8">
    <source>
        <dbReference type="ARBA" id="ARBA00022741"/>
    </source>
</evidence>
<dbReference type="InterPro" id="IPR011009">
    <property type="entry name" value="Kinase-like_dom_sf"/>
</dbReference>
<evidence type="ECO:0000256" key="15">
    <source>
        <dbReference type="ARBA" id="ARBA00023180"/>
    </source>
</evidence>
<dbReference type="AlphaFoldDB" id="A0AA88AQG0"/>
<dbReference type="PROSITE" id="PS50011">
    <property type="entry name" value="PROTEIN_KINASE_DOM"/>
    <property type="match status" value="1"/>
</dbReference>
<keyword evidence="3" id="KW-0723">Serine/threonine-protein kinase</keyword>
<evidence type="ECO:0000256" key="11">
    <source>
        <dbReference type="ARBA" id="ARBA00022989"/>
    </source>
</evidence>
<keyword evidence="15" id="KW-0325">Glycoprotein</keyword>
<keyword evidence="11" id="KW-1133">Transmembrane helix</keyword>
<dbReference type="SMART" id="SM00220">
    <property type="entry name" value="S_TKc"/>
    <property type="match status" value="1"/>
</dbReference>
<evidence type="ECO:0000313" key="17">
    <source>
        <dbReference type="EMBL" id="GMN50293.1"/>
    </source>
</evidence>
<keyword evidence="12" id="KW-0472">Membrane</keyword>
<dbReference type="Proteomes" id="UP001187192">
    <property type="component" value="Unassembled WGS sequence"/>
</dbReference>
<name>A0AA88AQG0_FICCA</name>
<gene>
    <name evidence="17" type="ORF">TIFTF001_019448</name>
</gene>
<accession>A0AA88AQG0</accession>
<dbReference type="GO" id="GO:0005524">
    <property type="term" value="F:ATP binding"/>
    <property type="evidence" value="ECO:0007669"/>
    <property type="project" value="UniProtKB-KW"/>
</dbReference>
<keyword evidence="10" id="KW-0067">ATP-binding</keyword>
<evidence type="ECO:0000256" key="13">
    <source>
        <dbReference type="ARBA" id="ARBA00023157"/>
    </source>
</evidence>
<dbReference type="GO" id="GO:0004674">
    <property type="term" value="F:protein serine/threonine kinase activity"/>
    <property type="evidence" value="ECO:0007669"/>
    <property type="project" value="UniProtKB-KW"/>
</dbReference>
<dbReference type="EMBL" id="BTGU01000033">
    <property type="protein sequence ID" value="GMN50293.1"/>
    <property type="molecule type" value="Genomic_DNA"/>
</dbReference>
<organism evidence="17 18">
    <name type="scientific">Ficus carica</name>
    <name type="common">Common fig</name>
    <dbReference type="NCBI Taxonomy" id="3494"/>
    <lineage>
        <taxon>Eukaryota</taxon>
        <taxon>Viridiplantae</taxon>
        <taxon>Streptophyta</taxon>
        <taxon>Embryophyta</taxon>
        <taxon>Tracheophyta</taxon>
        <taxon>Spermatophyta</taxon>
        <taxon>Magnoliopsida</taxon>
        <taxon>eudicotyledons</taxon>
        <taxon>Gunneridae</taxon>
        <taxon>Pentapetalae</taxon>
        <taxon>rosids</taxon>
        <taxon>fabids</taxon>
        <taxon>Rosales</taxon>
        <taxon>Moraceae</taxon>
        <taxon>Ficeae</taxon>
        <taxon>Ficus</taxon>
    </lineage>
</organism>
<keyword evidence="13" id="KW-1015">Disulfide bond</keyword>
<proteinExistence type="predicted"/>
<evidence type="ECO:0000313" key="18">
    <source>
        <dbReference type="Proteomes" id="UP001187192"/>
    </source>
</evidence>
<dbReference type="PANTHER" id="PTHR27002">
    <property type="entry name" value="RECEPTOR-LIKE SERINE/THREONINE-PROTEIN KINASE SD1-8"/>
    <property type="match status" value="1"/>
</dbReference>
<dbReference type="InterPro" id="IPR000719">
    <property type="entry name" value="Prot_kinase_dom"/>
</dbReference>
<comment type="caution">
    <text evidence="17">The sequence shown here is derived from an EMBL/GenBank/DDBJ whole genome shotgun (WGS) entry which is preliminary data.</text>
</comment>
<evidence type="ECO:0000256" key="14">
    <source>
        <dbReference type="ARBA" id="ARBA00023170"/>
    </source>
</evidence>
<sequence length="329" mass="37475">MLQGRKRKEESILDELTKTDGFTVNIVEEVGNDQKKSHDLKLFSLTSIMEATDDFSIENKLGQGGFSPVFKGKLAEGKEIAVKRLMRSSGQGLHEFKNELVLISKLQHKNLVRLLGCCVKGDEKMLVYEYMPNKSLDFYIFHPTRRELLDWKKRFNIIKGIAQGLLYLHKFSRVPIIHRDLKPGNILLDLDMNPKISDFGMAKIFDRNKSEANTLRIVGTYEVSNSEDYPSNLVGYAWQLWKEGRIADLIDPTLSDQCTMKQIGRCIHVALLCIQDNATKRPTMSDVIPMISNGTLPLPDPKKPMAIFTRQKLKEIVINSSSGFMDQPR</sequence>
<evidence type="ECO:0000256" key="3">
    <source>
        <dbReference type="ARBA" id="ARBA00022527"/>
    </source>
</evidence>
<evidence type="ECO:0000256" key="12">
    <source>
        <dbReference type="ARBA" id="ARBA00023136"/>
    </source>
</evidence>
<comment type="subcellular location">
    <subcellularLocation>
        <location evidence="1">Cell membrane</location>
        <topology evidence="1">Single-pass type I membrane protein</topology>
    </subcellularLocation>
</comment>
<dbReference type="GO" id="GO:0005886">
    <property type="term" value="C:plasma membrane"/>
    <property type="evidence" value="ECO:0007669"/>
    <property type="project" value="UniProtKB-SubCell"/>
</dbReference>
<dbReference type="GO" id="GO:0030246">
    <property type="term" value="F:carbohydrate binding"/>
    <property type="evidence" value="ECO:0007669"/>
    <property type="project" value="UniProtKB-KW"/>
</dbReference>